<feature type="chain" id="PRO_5020031685" evidence="2">
    <location>
        <begin position="21"/>
        <end position="399"/>
    </location>
</feature>
<dbReference type="PANTHER" id="PTHR11977">
    <property type="entry name" value="VILLIN"/>
    <property type="match status" value="1"/>
</dbReference>
<evidence type="ECO:0000259" key="3">
    <source>
        <dbReference type="Pfam" id="PF00626"/>
    </source>
</evidence>
<dbReference type="InterPro" id="IPR007122">
    <property type="entry name" value="Villin/Gelsolin"/>
</dbReference>
<feature type="domain" description="Gelsolin-like" evidence="3">
    <location>
        <begin position="78"/>
        <end position="142"/>
    </location>
</feature>
<keyword evidence="5" id="KW-1185">Reference proteome</keyword>
<dbReference type="InterPro" id="IPR007123">
    <property type="entry name" value="Gelsolin-like_dom"/>
</dbReference>
<dbReference type="Gene3D" id="3.40.20.10">
    <property type="entry name" value="Severin"/>
    <property type="match status" value="2"/>
</dbReference>
<dbReference type="GO" id="GO:0005737">
    <property type="term" value="C:cytoplasm"/>
    <property type="evidence" value="ECO:0007669"/>
    <property type="project" value="TreeGrafter"/>
</dbReference>
<dbReference type="STRING" id="151549.A0A4C1X1A6"/>
<dbReference type="GO" id="GO:0051014">
    <property type="term" value="P:actin filament severing"/>
    <property type="evidence" value="ECO:0007669"/>
    <property type="project" value="TreeGrafter"/>
</dbReference>
<dbReference type="GO" id="GO:0051016">
    <property type="term" value="P:barbed-end actin filament capping"/>
    <property type="evidence" value="ECO:0007669"/>
    <property type="project" value="TreeGrafter"/>
</dbReference>
<dbReference type="GO" id="GO:0005546">
    <property type="term" value="F:phosphatidylinositol-4,5-bisphosphate binding"/>
    <property type="evidence" value="ECO:0007669"/>
    <property type="project" value="TreeGrafter"/>
</dbReference>
<dbReference type="GO" id="GO:0015629">
    <property type="term" value="C:actin cytoskeleton"/>
    <property type="evidence" value="ECO:0007669"/>
    <property type="project" value="TreeGrafter"/>
</dbReference>
<feature type="signal peptide" evidence="2">
    <location>
        <begin position="1"/>
        <end position="20"/>
    </location>
</feature>
<dbReference type="CDD" id="cd11289">
    <property type="entry name" value="gelsolin_S2_like"/>
    <property type="match status" value="1"/>
</dbReference>
<evidence type="ECO:0000256" key="1">
    <source>
        <dbReference type="ARBA" id="ARBA00022737"/>
    </source>
</evidence>
<comment type="caution">
    <text evidence="4">The sequence shown here is derived from an EMBL/GenBank/DDBJ whole genome shotgun (WGS) entry which is preliminary data.</text>
</comment>
<dbReference type="AlphaFoldDB" id="A0A4C1X1A6"/>
<proteinExistence type="predicted"/>
<dbReference type="InterPro" id="IPR029006">
    <property type="entry name" value="ADF-H/Gelsolin-like_dom_sf"/>
</dbReference>
<dbReference type="SUPFAM" id="SSF55753">
    <property type="entry name" value="Actin depolymerizing proteins"/>
    <property type="match status" value="2"/>
</dbReference>
<sequence>MGRVSVFVTLLVDEAGVVVGQSPVRMRRLKHQGQVLEPTVHHKGPIRYLDGGHASGFSHVVTNAGAEKRLFQIKGKRNVRVRQVDPLISSMNKGDCFILDVDHDIYVYVGQGAKPVERLKAISVANQIRDQDHNGRGRVEIIDSASSETDVQRFFTALGSGSRDLVPEASAGGDDQAFERSEEQTVTLSEISDSTGSLKVTPLARPYRQDQLKAQVRADILAGHSSLWADTFSSHPQECYILDTVSGSIYVWVGKQATQREKTEAMNKAQQYLTAKNYPSWVHVSRVPQGTEPAAFKQYFTTWQDVGMSHTRLVRSLSDDEFYDSDPEVSSRRARVIGKGGAARGFVPDAGDGQHVVYRYRRLFVASYRFSSTTYVVASVRATELRSSSVTHRANAATS</sequence>
<dbReference type="PANTHER" id="PTHR11977:SF123">
    <property type="entry name" value="GELSOLIN"/>
    <property type="match status" value="1"/>
</dbReference>
<dbReference type="GO" id="GO:0051015">
    <property type="term" value="F:actin filament binding"/>
    <property type="evidence" value="ECO:0007669"/>
    <property type="project" value="InterPro"/>
</dbReference>
<name>A0A4C1X1A6_EUMVA</name>
<organism evidence="4 5">
    <name type="scientific">Eumeta variegata</name>
    <name type="common">Bagworm moth</name>
    <name type="synonym">Eumeta japonica</name>
    <dbReference type="NCBI Taxonomy" id="151549"/>
    <lineage>
        <taxon>Eukaryota</taxon>
        <taxon>Metazoa</taxon>
        <taxon>Ecdysozoa</taxon>
        <taxon>Arthropoda</taxon>
        <taxon>Hexapoda</taxon>
        <taxon>Insecta</taxon>
        <taxon>Pterygota</taxon>
        <taxon>Neoptera</taxon>
        <taxon>Endopterygota</taxon>
        <taxon>Lepidoptera</taxon>
        <taxon>Glossata</taxon>
        <taxon>Ditrysia</taxon>
        <taxon>Tineoidea</taxon>
        <taxon>Psychidae</taxon>
        <taxon>Oiketicinae</taxon>
        <taxon>Eumeta</taxon>
    </lineage>
</organism>
<reference evidence="4 5" key="1">
    <citation type="journal article" date="2019" name="Commun. Biol.">
        <title>The bagworm genome reveals a unique fibroin gene that provides high tensile strength.</title>
        <authorList>
            <person name="Kono N."/>
            <person name="Nakamura H."/>
            <person name="Ohtoshi R."/>
            <person name="Tomita M."/>
            <person name="Numata K."/>
            <person name="Arakawa K."/>
        </authorList>
    </citation>
    <scope>NUCLEOTIDE SEQUENCE [LARGE SCALE GENOMIC DNA]</scope>
</reference>
<dbReference type="GO" id="GO:0008154">
    <property type="term" value="P:actin polymerization or depolymerization"/>
    <property type="evidence" value="ECO:0007669"/>
    <property type="project" value="TreeGrafter"/>
</dbReference>
<evidence type="ECO:0000313" key="5">
    <source>
        <dbReference type="Proteomes" id="UP000299102"/>
    </source>
</evidence>
<accession>A0A4C1X1A6</accession>
<dbReference type="SMART" id="SM00262">
    <property type="entry name" value="GEL"/>
    <property type="match status" value="2"/>
</dbReference>
<dbReference type="Proteomes" id="UP000299102">
    <property type="component" value="Unassembled WGS sequence"/>
</dbReference>
<dbReference type="OrthoDB" id="6375767at2759"/>
<feature type="domain" description="Gelsolin-like" evidence="3">
    <location>
        <begin position="237"/>
        <end position="296"/>
    </location>
</feature>
<evidence type="ECO:0000256" key="2">
    <source>
        <dbReference type="SAM" id="SignalP"/>
    </source>
</evidence>
<dbReference type="EMBL" id="BGZK01000684">
    <property type="protein sequence ID" value="GBP56085.1"/>
    <property type="molecule type" value="Genomic_DNA"/>
</dbReference>
<gene>
    <name evidence="4" type="primary">Gel</name>
    <name evidence="4" type="ORF">EVAR_43849_1</name>
</gene>
<protein>
    <submittedName>
        <fullName evidence="4">Gelsolin</fullName>
    </submittedName>
</protein>
<evidence type="ECO:0000313" key="4">
    <source>
        <dbReference type="EMBL" id="GBP56085.1"/>
    </source>
</evidence>
<keyword evidence="1" id="KW-0677">Repeat</keyword>
<dbReference type="Pfam" id="PF00626">
    <property type="entry name" value="Gelsolin"/>
    <property type="match status" value="2"/>
</dbReference>
<keyword evidence="2" id="KW-0732">Signal</keyword>